<protein>
    <submittedName>
        <fullName evidence="1">Type II toxin-antitoxin system RelE/ParE family toxin</fullName>
    </submittedName>
</protein>
<proteinExistence type="predicted"/>
<sequence>MRKKISFIDSSLDDLRAFPEEARTASGYQLDLVQQGLEPDDWKPFASVGPGAREIRIRGNDGIFRIMYVAKFEEAVYVLHCFQKKTQKTSQSDVELARNRYRRLVEERKK</sequence>
<dbReference type="InterPro" id="IPR009241">
    <property type="entry name" value="HigB-like"/>
</dbReference>
<keyword evidence="2" id="KW-1185">Reference proteome</keyword>
<dbReference type="RefSeq" id="WP_141496991.1">
    <property type="nucleotide sequence ID" value="NZ_JAOBNC010000016.1"/>
</dbReference>
<dbReference type="EMBL" id="VICF01000010">
    <property type="protein sequence ID" value="TQC70113.1"/>
    <property type="molecule type" value="Genomic_DNA"/>
</dbReference>
<dbReference type="Proteomes" id="UP000319715">
    <property type="component" value="Unassembled WGS sequence"/>
</dbReference>
<name>A0ABY2ZTB6_9GAMM</name>
<dbReference type="Pfam" id="PF05973">
    <property type="entry name" value="Gp49"/>
    <property type="match status" value="1"/>
</dbReference>
<organism evidence="1 2">
    <name type="scientific">Pantoea dispersa</name>
    <dbReference type="NCBI Taxonomy" id="59814"/>
    <lineage>
        <taxon>Bacteria</taxon>
        <taxon>Pseudomonadati</taxon>
        <taxon>Pseudomonadota</taxon>
        <taxon>Gammaproteobacteria</taxon>
        <taxon>Enterobacterales</taxon>
        <taxon>Erwiniaceae</taxon>
        <taxon>Pantoea</taxon>
    </lineage>
</organism>
<accession>A0ABY2ZTB6</accession>
<comment type="caution">
    <text evidence="1">The sequence shown here is derived from an EMBL/GenBank/DDBJ whole genome shotgun (WGS) entry which is preliminary data.</text>
</comment>
<evidence type="ECO:0000313" key="2">
    <source>
        <dbReference type="Proteomes" id="UP000319715"/>
    </source>
</evidence>
<evidence type="ECO:0000313" key="1">
    <source>
        <dbReference type="EMBL" id="TQC70113.1"/>
    </source>
</evidence>
<reference evidence="1 2" key="1">
    <citation type="submission" date="2019-06" db="EMBL/GenBank/DDBJ databases">
        <title>Pantoea dispersa Assembly.</title>
        <authorList>
            <person name="Wang J."/>
        </authorList>
    </citation>
    <scope>NUCLEOTIDE SEQUENCE [LARGE SCALE GENOMIC DNA]</scope>
    <source>
        <strain evidence="2">bio</strain>
    </source>
</reference>
<gene>
    <name evidence="1" type="ORF">FK492_20585</name>
</gene>